<reference evidence="1" key="1">
    <citation type="submission" date="2021-06" db="EMBL/GenBank/DDBJ databases">
        <authorList>
            <person name="Kallberg Y."/>
            <person name="Tangrot J."/>
            <person name="Rosling A."/>
        </authorList>
    </citation>
    <scope>NUCLEOTIDE SEQUENCE</scope>
    <source>
        <strain evidence="1">MA461A</strain>
    </source>
</reference>
<organism evidence="1 2">
    <name type="scientific">Racocetra persica</name>
    <dbReference type="NCBI Taxonomy" id="160502"/>
    <lineage>
        <taxon>Eukaryota</taxon>
        <taxon>Fungi</taxon>
        <taxon>Fungi incertae sedis</taxon>
        <taxon>Mucoromycota</taxon>
        <taxon>Glomeromycotina</taxon>
        <taxon>Glomeromycetes</taxon>
        <taxon>Diversisporales</taxon>
        <taxon>Gigasporaceae</taxon>
        <taxon>Racocetra</taxon>
    </lineage>
</organism>
<dbReference type="EMBL" id="CAJVQC010057465">
    <property type="protein sequence ID" value="CAG8797624.1"/>
    <property type="molecule type" value="Genomic_DNA"/>
</dbReference>
<comment type="caution">
    <text evidence="1">The sequence shown here is derived from an EMBL/GenBank/DDBJ whole genome shotgun (WGS) entry which is preliminary data.</text>
</comment>
<protein>
    <submittedName>
        <fullName evidence="1">30451_t:CDS:1</fullName>
    </submittedName>
</protein>
<evidence type="ECO:0000313" key="2">
    <source>
        <dbReference type="Proteomes" id="UP000789920"/>
    </source>
</evidence>
<accession>A0ACA9RL97</accession>
<gene>
    <name evidence="1" type="ORF">RPERSI_LOCUS20377</name>
</gene>
<feature type="non-terminal residue" evidence="1">
    <location>
        <position position="1"/>
    </location>
</feature>
<keyword evidence="2" id="KW-1185">Reference proteome</keyword>
<feature type="non-terminal residue" evidence="1">
    <location>
        <position position="97"/>
    </location>
</feature>
<sequence length="97" mass="11657">FLDNGQYLVLCAQIEQSEFLSQSLYIEIDMSFKRIHGATNEWEICAYIYHYQKAYQYLFEDLFDIVKKDMQKPFEFQHIHARELGYIIADKHQGQVL</sequence>
<dbReference type="Proteomes" id="UP000789920">
    <property type="component" value="Unassembled WGS sequence"/>
</dbReference>
<name>A0ACA9RL97_9GLOM</name>
<proteinExistence type="predicted"/>
<evidence type="ECO:0000313" key="1">
    <source>
        <dbReference type="EMBL" id="CAG8797624.1"/>
    </source>
</evidence>